<evidence type="ECO:0000256" key="7">
    <source>
        <dbReference type="RuleBase" id="RU003355"/>
    </source>
</evidence>
<dbReference type="OrthoDB" id="206201at2759"/>
<feature type="domain" description="Inhibitor I9" evidence="10">
    <location>
        <begin position="32"/>
        <end position="114"/>
    </location>
</feature>
<dbReference type="RefSeq" id="XP_033517921.1">
    <property type="nucleotide sequence ID" value="XM_033666360.1"/>
</dbReference>
<dbReference type="PROSITE" id="PS51892">
    <property type="entry name" value="SUBTILASE"/>
    <property type="match status" value="1"/>
</dbReference>
<evidence type="ECO:0000256" key="3">
    <source>
        <dbReference type="ARBA" id="ARBA00022729"/>
    </source>
</evidence>
<sequence>MQFFTRIFTLAVAAAPLLSQAAPLTPRQSGGKYIVQLKPSIDIASIAVHHNNVREIHARNLAGRQDGGAPEGIDRKFDFGEFKGYSGSFDAATVEELKSLPEVLLVEEDYIMTTSTLITQSNSTWGLGSISSRTEGATSYIYDSTAGQGTYSYVIDSGIRITHSDFGDRATWGFNAVNDLDTDNLGHGTHVAGTIGGTTYGVAKRTNLIAVKVLEGNEGSTSDVISGLEWTINDIVTKNRQDSAVINISLGGPGAEVWDAAITSAWNAGVLIVVAAGNDGQLASTKSPGRSPEALTVGNIQQNGARNPFSNFGDAVDIWAAGTDVVSAYYSSDSATATLTGTSMASPHVAGLVSYVRGLEGLSSASAVKARLVELATLNRVTDTQGAANLLAYNGNGR</sequence>
<dbReference type="InterPro" id="IPR050131">
    <property type="entry name" value="Peptidase_S8_subtilisin-like"/>
</dbReference>
<dbReference type="Pfam" id="PF05922">
    <property type="entry name" value="Inhibitor_I9"/>
    <property type="match status" value="1"/>
</dbReference>
<feature type="domain" description="Peptidase S8/S53" evidence="9">
    <location>
        <begin position="154"/>
        <end position="384"/>
    </location>
</feature>
<dbReference type="PANTHER" id="PTHR43806:SF58">
    <property type="entry name" value="ALKALINE PROTEASE 1-RELATED"/>
    <property type="match status" value="1"/>
</dbReference>
<feature type="active site" description="Charge relay system" evidence="6">
    <location>
        <position position="156"/>
    </location>
</feature>
<evidence type="ECO:0000256" key="6">
    <source>
        <dbReference type="PROSITE-ProRule" id="PRU01240"/>
    </source>
</evidence>
<dbReference type="InterPro" id="IPR037045">
    <property type="entry name" value="S8pro/Inhibitor_I9_sf"/>
</dbReference>
<dbReference type="Pfam" id="PF00082">
    <property type="entry name" value="Peptidase_S8"/>
    <property type="match status" value="1"/>
</dbReference>
<feature type="active site" description="Charge relay system" evidence="6">
    <location>
        <position position="187"/>
    </location>
</feature>
<dbReference type="PROSITE" id="PS00137">
    <property type="entry name" value="SUBTILASE_HIS"/>
    <property type="match status" value="1"/>
</dbReference>
<proteinExistence type="inferred from homology"/>
<protein>
    <submittedName>
        <fullName evidence="11">Subtilisin-like protease-like protein</fullName>
    </submittedName>
</protein>
<dbReference type="InterPro" id="IPR022398">
    <property type="entry name" value="Peptidase_S8_His-AS"/>
</dbReference>
<comment type="similarity">
    <text evidence="1 6 7">Belongs to the peptidase S8 family.</text>
</comment>
<dbReference type="InterPro" id="IPR034193">
    <property type="entry name" value="PCSK9_ProteinaseK-like"/>
</dbReference>
<feature type="active site" description="Charge relay system" evidence="6">
    <location>
        <position position="343"/>
    </location>
</feature>
<dbReference type="PROSITE" id="PS00136">
    <property type="entry name" value="SUBTILASE_ASP"/>
    <property type="match status" value="1"/>
</dbReference>
<name>A0A6A5ZXM8_9PLEO</name>
<dbReference type="Proteomes" id="UP000799771">
    <property type="component" value="Unassembled WGS sequence"/>
</dbReference>
<dbReference type="Gene3D" id="3.30.70.80">
    <property type="entry name" value="Peptidase S8 propeptide/proteinase inhibitor I9"/>
    <property type="match status" value="1"/>
</dbReference>
<dbReference type="InterPro" id="IPR010259">
    <property type="entry name" value="S8pro/Inhibitor_I9"/>
</dbReference>
<dbReference type="InterPro" id="IPR023827">
    <property type="entry name" value="Peptidase_S8_Asp-AS"/>
</dbReference>
<dbReference type="InterPro" id="IPR015500">
    <property type="entry name" value="Peptidase_S8_subtilisin-rel"/>
</dbReference>
<dbReference type="GO" id="GO:0006508">
    <property type="term" value="P:proteolysis"/>
    <property type="evidence" value="ECO:0007669"/>
    <property type="project" value="UniProtKB-KW"/>
</dbReference>
<dbReference type="PRINTS" id="PR00723">
    <property type="entry name" value="SUBTILISIN"/>
</dbReference>
<feature type="chain" id="PRO_5025639841" evidence="8">
    <location>
        <begin position="22"/>
        <end position="398"/>
    </location>
</feature>
<keyword evidence="5 6" id="KW-0720">Serine protease</keyword>
<gene>
    <name evidence="11" type="ORF">P153DRAFT_351950</name>
</gene>
<keyword evidence="2 6" id="KW-0645">Protease</keyword>
<keyword evidence="4 6" id="KW-0378">Hydrolase</keyword>
<evidence type="ECO:0000313" key="11">
    <source>
        <dbReference type="EMBL" id="KAF2123527.1"/>
    </source>
</evidence>
<dbReference type="InterPro" id="IPR000209">
    <property type="entry name" value="Peptidase_S8/S53_dom"/>
</dbReference>
<dbReference type="SUPFAM" id="SSF54897">
    <property type="entry name" value="Protease propeptides/inhibitors"/>
    <property type="match status" value="1"/>
</dbReference>
<dbReference type="GeneID" id="54406792"/>
<dbReference type="AlphaFoldDB" id="A0A6A5ZXM8"/>
<dbReference type="GO" id="GO:0004252">
    <property type="term" value="F:serine-type endopeptidase activity"/>
    <property type="evidence" value="ECO:0007669"/>
    <property type="project" value="UniProtKB-UniRule"/>
</dbReference>
<evidence type="ECO:0000256" key="8">
    <source>
        <dbReference type="SAM" id="SignalP"/>
    </source>
</evidence>
<dbReference type="EMBL" id="ML977526">
    <property type="protein sequence ID" value="KAF2123527.1"/>
    <property type="molecule type" value="Genomic_DNA"/>
</dbReference>
<dbReference type="InterPro" id="IPR036852">
    <property type="entry name" value="Peptidase_S8/S53_dom_sf"/>
</dbReference>
<evidence type="ECO:0000256" key="5">
    <source>
        <dbReference type="ARBA" id="ARBA00022825"/>
    </source>
</evidence>
<dbReference type="PROSITE" id="PS00138">
    <property type="entry name" value="SUBTILASE_SER"/>
    <property type="match status" value="1"/>
</dbReference>
<evidence type="ECO:0000259" key="9">
    <source>
        <dbReference type="Pfam" id="PF00082"/>
    </source>
</evidence>
<dbReference type="GO" id="GO:0005576">
    <property type="term" value="C:extracellular region"/>
    <property type="evidence" value="ECO:0007669"/>
    <property type="project" value="UniProtKB-ARBA"/>
</dbReference>
<feature type="signal peptide" evidence="8">
    <location>
        <begin position="1"/>
        <end position="21"/>
    </location>
</feature>
<organism evidence="11 12">
    <name type="scientific">Dothidotthia symphoricarpi CBS 119687</name>
    <dbReference type="NCBI Taxonomy" id="1392245"/>
    <lineage>
        <taxon>Eukaryota</taxon>
        <taxon>Fungi</taxon>
        <taxon>Dikarya</taxon>
        <taxon>Ascomycota</taxon>
        <taxon>Pezizomycotina</taxon>
        <taxon>Dothideomycetes</taxon>
        <taxon>Pleosporomycetidae</taxon>
        <taxon>Pleosporales</taxon>
        <taxon>Dothidotthiaceae</taxon>
        <taxon>Dothidotthia</taxon>
    </lineage>
</organism>
<evidence type="ECO:0000256" key="1">
    <source>
        <dbReference type="ARBA" id="ARBA00011073"/>
    </source>
</evidence>
<evidence type="ECO:0000313" key="12">
    <source>
        <dbReference type="Proteomes" id="UP000799771"/>
    </source>
</evidence>
<dbReference type="CDD" id="cd04077">
    <property type="entry name" value="Peptidases_S8_PCSK9_ProteinaseK_like"/>
    <property type="match status" value="1"/>
</dbReference>
<dbReference type="PANTHER" id="PTHR43806">
    <property type="entry name" value="PEPTIDASE S8"/>
    <property type="match status" value="1"/>
</dbReference>
<dbReference type="Gene3D" id="3.40.50.200">
    <property type="entry name" value="Peptidase S8/S53 domain"/>
    <property type="match status" value="1"/>
</dbReference>
<evidence type="ECO:0000259" key="10">
    <source>
        <dbReference type="Pfam" id="PF05922"/>
    </source>
</evidence>
<dbReference type="InterPro" id="IPR023828">
    <property type="entry name" value="Peptidase_S8_Ser-AS"/>
</dbReference>
<accession>A0A6A5ZXM8</accession>
<keyword evidence="12" id="KW-1185">Reference proteome</keyword>
<evidence type="ECO:0000256" key="4">
    <source>
        <dbReference type="ARBA" id="ARBA00022801"/>
    </source>
</evidence>
<reference evidence="11" key="1">
    <citation type="journal article" date="2020" name="Stud. Mycol.">
        <title>101 Dothideomycetes genomes: a test case for predicting lifestyles and emergence of pathogens.</title>
        <authorList>
            <person name="Haridas S."/>
            <person name="Albert R."/>
            <person name="Binder M."/>
            <person name="Bloem J."/>
            <person name="Labutti K."/>
            <person name="Salamov A."/>
            <person name="Andreopoulos B."/>
            <person name="Baker S."/>
            <person name="Barry K."/>
            <person name="Bills G."/>
            <person name="Bluhm B."/>
            <person name="Cannon C."/>
            <person name="Castanera R."/>
            <person name="Culley D."/>
            <person name="Daum C."/>
            <person name="Ezra D."/>
            <person name="Gonzalez J."/>
            <person name="Henrissat B."/>
            <person name="Kuo A."/>
            <person name="Liang C."/>
            <person name="Lipzen A."/>
            <person name="Lutzoni F."/>
            <person name="Magnuson J."/>
            <person name="Mondo S."/>
            <person name="Nolan M."/>
            <person name="Ohm R."/>
            <person name="Pangilinan J."/>
            <person name="Park H.-J."/>
            <person name="Ramirez L."/>
            <person name="Alfaro M."/>
            <person name="Sun H."/>
            <person name="Tritt A."/>
            <person name="Yoshinaga Y."/>
            <person name="Zwiers L.-H."/>
            <person name="Turgeon B."/>
            <person name="Goodwin S."/>
            <person name="Spatafora J."/>
            <person name="Crous P."/>
            <person name="Grigoriev I."/>
        </authorList>
    </citation>
    <scope>NUCLEOTIDE SEQUENCE</scope>
    <source>
        <strain evidence="11">CBS 119687</strain>
    </source>
</reference>
<dbReference type="SUPFAM" id="SSF52743">
    <property type="entry name" value="Subtilisin-like"/>
    <property type="match status" value="1"/>
</dbReference>
<keyword evidence="3 8" id="KW-0732">Signal</keyword>
<dbReference type="FunFam" id="3.40.50.200:FF:000014">
    <property type="entry name" value="Proteinase K"/>
    <property type="match status" value="1"/>
</dbReference>
<evidence type="ECO:0000256" key="2">
    <source>
        <dbReference type="ARBA" id="ARBA00022670"/>
    </source>
</evidence>